<dbReference type="RefSeq" id="WP_301664805.1">
    <property type="nucleotide sequence ID" value="NZ_VCYH01000008.1"/>
</dbReference>
<evidence type="ECO:0000256" key="2">
    <source>
        <dbReference type="ARBA" id="ARBA00003945"/>
    </source>
</evidence>
<dbReference type="SUPFAM" id="SSF57662">
    <property type="entry name" value="Ferredoxin thioredoxin reductase (FTR), catalytic beta chain"/>
    <property type="match status" value="1"/>
</dbReference>
<evidence type="ECO:0000256" key="12">
    <source>
        <dbReference type="ARBA" id="ARBA00030295"/>
    </source>
</evidence>
<evidence type="ECO:0000256" key="13">
    <source>
        <dbReference type="ARBA" id="ARBA00048150"/>
    </source>
</evidence>
<keyword evidence="9" id="KW-0411">Iron-sulfur</keyword>
<keyword evidence="6" id="KW-0479">Metal-binding</keyword>
<evidence type="ECO:0000313" key="15">
    <source>
        <dbReference type="Proteomes" id="UP001168338"/>
    </source>
</evidence>
<evidence type="ECO:0000256" key="4">
    <source>
        <dbReference type="ARBA" id="ARBA00012358"/>
    </source>
</evidence>
<evidence type="ECO:0000256" key="1">
    <source>
        <dbReference type="ARBA" id="ARBA00001966"/>
    </source>
</evidence>
<dbReference type="Gene3D" id="3.90.460.10">
    <property type="entry name" value="Ferredoxin thioredoxin reductase catalytic beta subunit"/>
    <property type="match status" value="1"/>
</dbReference>
<dbReference type="PANTHER" id="PTHR35113">
    <property type="entry name" value="FERREDOXIN-THIOREDOXIN REDUCTASE CATALYTIC CHAIN, CHLOROPLASTIC"/>
    <property type="match status" value="1"/>
</dbReference>
<keyword evidence="5" id="KW-0004">4Fe-4S</keyword>
<dbReference type="Pfam" id="PF02943">
    <property type="entry name" value="FeThRed_B"/>
    <property type="match status" value="1"/>
</dbReference>
<keyword evidence="7" id="KW-0560">Oxidoreductase</keyword>
<protein>
    <recommendedName>
        <fullName evidence="4">ferredoxin:thioredoxin reductase</fullName>
        <ecNumber evidence="4">1.8.7.2</ecNumber>
    </recommendedName>
    <alternativeName>
        <fullName evidence="12">Ferredoxin-thioredoxin reductase subunit B</fullName>
    </alternativeName>
</protein>
<comment type="similarity">
    <text evidence="3">Belongs to the ferredoxin thioredoxin reductase beta subunit family.</text>
</comment>
<dbReference type="EC" id="1.8.7.2" evidence="4"/>
<reference evidence="14" key="1">
    <citation type="submission" date="2019-05" db="EMBL/GenBank/DDBJ databases">
        <title>Methanoculleus sp. FWC-SCC1, a methanogenic archaeon isolated from deep marine cold seep.</title>
        <authorList>
            <person name="Chen Y.-W."/>
            <person name="Chen S.-C."/>
            <person name="Teng N.-H."/>
            <person name="Lai M.-C."/>
        </authorList>
    </citation>
    <scope>NUCLEOTIDE SEQUENCE</scope>
    <source>
        <strain evidence="14">FWC-SCC1</strain>
    </source>
</reference>
<dbReference type="EMBL" id="VCYH01000008">
    <property type="protein sequence ID" value="MDN7025635.1"/>
    <property type="molecule type" value="Genomic_DNA"/>
</dbReference>
<evidence type="ECO:0000256" key="7">
    <source>
        <dbReference type="ARBA" id="ARBA00023002"/>
    </source>
</evidence>
<comment type="catalytic activity">
    <reaction evidence="13">
        <text>[thioredoxin]-disulfide + 2 reduced [2Fe-2S]-[ferredoxin] + 2 H(+) = [thioredoxin]-dithiol + 2 oxidized [2Fe-2S]-[ferredoxin]</text>
        <dbReference type="Rhea" id="RHEA:42336"/>
        <dbReference type="Rhea" id="RHEA-COMP:10000"/>
        <dbReference type="Rhea" id="RHEA-COMP:10001"/>
        <dbReference type="Rhea" id="RHEA-COMP:10698"/>
        <dbReference type="Rhea" id="RHEA-COMP:10700"/>
        <dbReference type="ChEBI" id="CHEBI:15378"/>
        <dbReference type="ChEBI" id="CHEBI:29950"/>
        <dbReference type="ChEBI" id="CHEBI:33737"/>
        <dbReference type="ChEBI" id="CHEBI:33738"/>
        <dbReference type="ChEBI" id="CHEBI:50058"/>
        <dbReference type="EC" id="1.8.7.2"/>
    </reaction>
</comment>
<gene>
    <name evidence="14" type="ORF">FGU65_12160</name>
</gene>
<evidence type="ECO:0000313" key="14">
    <source>
        <dbReference type="EMBL" id="MDN7025635.1"/>
    </source>
</evidence>
<sequence length="93" mass="11068">MTEESIEEMRAWARNYAKERGWILNPDEKQLNTVLRGLSRNKERFGEQYCPCRLRSGDAEKDRIIICPCVYHEEEIKETGKCHCNLFFRKKNG</sequence>
<evidence type="ECO:0000256" key="9">
    <source>
        <dbReference type="ARBA" id="ARBA00023014"/>
    </source>
</evidence>
<evidence type="ECO:0000256" key="3">
    <source>
        <dbReference type="ARBA" id="ARBA00007941"/>
    </source>
</evidence>
<keyword evidence="10" id="KW-1015">Disulfide bond</keyword>
<dbReference type="PANTHER" id="PTHR35113:SF1">
    <property type="entry name" value="FERREDOXIN-THIOREDOXIN REDUCTASE CATALYTIC CHAIN, CHLOROPLASTIC"/>
    <property type="match status" value="1"/>
</dbReference>
<comment type="function">
    <text evidence="2">Catalytic subunit of the ferredoxin-thioredoxin reductase (FTR), which catalyzes the two-electron reduction of thioredoxins by the electrons provided by reduced ferredoxin.</text>
</comment>
<comment type="caution">
    <text evidence="14">The sequence shown here is derived from an EMBL/GenBank/DDBJ whole genome shotgun (WGS) entry which is preliminary data.</text>
</comment>
<comment type="cofactor">
    <cofactor evidence="1">
        <name>[4Fe-4S] cluster</name>
        <dbReference type="ChEBI" id="CHEBI:49883"/>
    </cofactor>
</comment>
<organism evidence="14 15">
    <name type="scientific">Methanoculleus frigidifontis</name>
    <dbReference type="NCBI Taxonomy" id="2584085"/>
    <lineage>
        <taxon>Archaea</taxon>
        <taxon>Methanobacteriati</taxon>
        <taxon>Methanobacteriota</taxon>
        <taxon>Stenosarchaea group</taxon>
        <taxon>Methanomicrobia</taxon>
        <taxon>Methanomicrobiales</taxon>
        <taxon>Methanomicrobiaceae</taxon>
        <taxon>Methanoculleus</taxon>
    </lineage>
</organism>
<evidence type="ECO:0000256" key="11">
    <source>
        <dbReference type="ARBA" id="ARBA00026011"/>
    </source>
</evidence>
<keyword evidence="8" id="KW-0408">Iron</keyword>
<keyword evidence="15" id="KW-1185">Reference proteome</keyword>
<proteinExistence type="inferred from homology"/>
<evidence type="ECO:0000256" key="6">
    <source>
        <dbReference type="ARBA" id="ARBA00022723"/>
    </source>
</evidence>
<name>A0ABT8MCH2_9EURY</name>
<evidence type="ECO:0000256" key="5">
    <source>
        <dbReference type="ARBA" id="ARBA00022485"/>
    </source>
</evidence>
<evidence type="ECO:0000256" key="8">
    <source>
        <dbReference type="ARBA" id="ARBA00023004"/>
    </source>
</evidence>
<accession>A0ABT8MCH2</accession>
<dbReference type="Proteomes" id="UP001168338">
    <property type="component" value="Unassembled WGS sequence"/>
</dbReference>
<dbReference type="InterPro" id="IPR004209">
    <property type="entry name" value="FTR_bsu"/>
</dbReference>
<evidence type="ECO:0000256" key="10">
    <source>
        <dbReference type="ARBA" id="ARBA00023157"/>
    </source>
</evidence>
<dbReference type="InterPro" id="IPR036644">
    <property type="entry name" value="FTR_bsu_sf"/>
</dbReference>
<comment type="subunit">
    <text evidence="11">Heterodimer of subunit A (variable subunit) and subunit B (catalytic subunit). Heterodimeric FTR forms a complex with ferredoxin and thioredoxin.</text>
</comment>